<feature type="compositionally biased region" description="Low complexity" evidence="1">
    <location>
        <begin position="76"/>
        <end position="89"/>
    </location>
</feature>
<dbReference type="InterPro" id="IPR036866">
    <property type="entry name" value="RibonucZ/Hydroxyglut_hydro"/>
</dbReference>
<dbReference type="VEuPathDB" id="FungiDB:PSTT_05514"/>
<evidence type="ECO:0000313" key="3">
    <source>
        <dbReference type="Proteomes" id="UP000239156"/>
    </source>
</evidence>
<evidence type="ECO:0008006" key="4">
    <source>
        <dbReference type="Google" id="ProtNLM"/>
    </source>
</evidence>
<comment type="caution">
    <text evidence="2">The sequence shown here is derived from an EMBL/GenBank/DDBJ whole genome shotgun (WGS) entry which is preliminary data.</text>
</comment>
<accession>A0A2S4VNF4</accession>
<sequence length="454" mass="49748">MGDERRANSQMAGQEGLVATLFDPTVHSYSSCPSKPTSLFVVLPVYQPLIIERCNFYHRHQNPDHPSSHRSTWHRPSSTFSSSAVPSTSDQLLGGQASQEGCGCCLSTLAADGSGRKNARRNTSAIVQFQTDHALQEPPKRPATILIDVGKSFCEAAREHFPKNDLDRIDAVLLTHHPQMVWTTFEVPLSKPQYQSIVVAKIFPYMVNPGGGTGGGDVPAFQWNIIESDVPFELLGVQVSPLKVYHGCYFNAAGQPECPYECLAFLFDQTFCYMSDVSSIPDPTWTALGCPPSIPLKRSMSHCTEKSSSDSDHPSIFTTSSRLDSTASSASSVSDSEGPPAGLPLLIVDTMRLEPHISHFGIAEAVETAVKLRAHRTYILGFTHVWEAACELISENSNTLSRTTVDSSSDAEETTELGDDPPRFARQALALCEDYIKDTPLWIRPAFDGPCHHY</sequence>
<feature type="region of interest" description="Disordered" evidence="1">
    <location>
        <begin position="401"/>
        <end position="421"/>
    </location>
</feature>
<protein>
    <recommendedName>
        <fullName evidence="4">Metallo-beta-lactamase domain-containing protein</fullName>
    </recommendedName>
</protein>
<feature type="region of interest" description="Disordered" evidence="1">
    <location>
        <begin position="301"/>
        <end position="339"/>
    </location>
</feature>
<feature type="compositionally biased region" description="Low complexity" evidence="1">
    <location>
        <begin position="318"/>
        <end position="336"/>
    </location>
</feature>
<feature type="compositionally biased region" description="Basic and acidic residues" evidence="1">
    <location>
        <begin position="303"/>
        <end position="313"/>
    </location>
</feature>
<proteinExistence type="predicted"/>
<name>A0A2S4VNF4_9BASI</name>
<organism evidence="2 3">
    <name type="scientific">Puccinia striiformis</name>
    <dbReference type="NCBI Taxonomy" id="27350"/>
    <lineage>
        <taxon>Eukaryota</taxon>
        <taxon>Fungi</taxon>
        <taxon>Dikarya</taxon>
        <taxon>Basidiomycota</taxon>
        <taxon>Pucciniomycotina</taxon>
        <taxon>Pucciniomycetes</taxon>
        <taxon>Pucciniales</taxon>
        <taxon>Pucciniaceae</taxon>
        <taxon>Puccinia</taxon>
    </lineage>
</organism>
<dbReference type="VEuPathDB" id="FungiDB:PSHT_13132"/>
<dbReference type="PANTHER" id="PTHR42663">
    <property type="entry name" value="HYDROLASE C777.06C-RELATED-RELATED"/>
    <property type="match status" value="1"/>
</dbReference>
<dbReference type="PANTHER" id="PTHR42663:SF6">
    <property type="entry name" value="HYDROLASE C777.06C-RELATED"/>
    <property type="match status" value="1"/>
</dbReference>
<reference evidence="2" key="1">
    <citation type="submission" date="2017-12" db="EMBL/GenBank/DDBJ databases">
        <title>Gene loss provides genomic basis for host adaptation in cereal stripe rust fungi.</title>
        <authorList>
            <person name="Xia C."/>
        </authorList>
    </citation>
    <scope>NUCLEOTIDE SEQUENCE [LARGE SCALE GENOMIC DNA]</scope>
    <source>
        <strain evidence="2">93-210</strain>
    </source>
</reference>
<dbReference type="AlphaFoldDB" id="A0A2S4VNF4"/>
<evidence type="ECO:0000313" key="2">
    <source>
        <dbReference type="EMBL" id="POW11066.1"/>
    </source>
</evidence>
<evidence type="ECO:0000256" key="1">
    <source>
        <dbReference type="SAM" id="MobiDB-lite"/>
    </source>
</evidence>
<feature type="compositionally biased region" description="Acidic residues" evidence="1">
    <location>
        <begin position="409"/>
        <end position="419"/>
    </location>
</feature>
<gene>
    <name evidence="2" type="ORF">PSTT_05514</name>
</gene>
<dbReference type="EMBL" id="PKSL01000041">
    <property type="protein sequence ID" value="POW11066.1"/>
    <property type="molecule type" value="Genomic_DNA"/>
</dbReference>
<dbReference type="Gene3D" id="3.60.15.10">
    <property type="entry name" value="Ribonuclease Z/Hydroxyacylglutathione hydrolase-like"/>
    <property type="match status" value="1"/>
</dbReference>
<dbReference type="Proteomes" id="UP000239156">
    <property type="component" value="Unassembled WGS sequence"/>
</dbReference>
<feature type="region of interest" description="Disordered" evidence="1">
    <location>
        <begin position="61"/>
        <end position="92"/>
    </location>
</feature>
<keyword evidence="3" id="KW-1185">Reference proteome</keyword>
<dbReference type="SUPFAM" id="SSF56281">
    <property type="entry name" value="Metallo-hydrolase/oxidoreductase"/>
    <property type="match status" value="1"/>
</dbReference>